<reference evidence="8" key="1">
    <citation type="submission" date="2013-11" db="EMBL/GenBank/DDBJ databases">
        <authorList>
            <person name="Aslett M."/>
        </authorList>
    </citation>
    <scope>NUCLEOTIDE SEQUENCE [LARGE SCALE GENOMIC DNA]</scope>
    <source>
        <strain evidence="8">Edinburgh</strain>
    </source>
</reference>
<dbReference type="SUPFAM" id="SSF52980">
    <property type="entry name" value="Restriction endonuclease-like"/>
    <property type="match status" value="1"/>
</dbReference>
<sequence>MEPDGPSELPTMKEVEIQEVPTSVQLTDNGQLRRAETDCVSTGKDAVAGASKVKWAGGKVVVSNRQRGNPVLRFVRNVLWEFGDIKADFVLGQTCCALFLSMKFHKLHPAYIHQRMKEVGKKFALQVLLLLVDIAEPENVLRELNTTCFGENWTLMAAWSAEEVGELIEAYKIYENKPAEFLMAKSEATDRRSRAVELLTSIKALNKSDAEALLDMFGSLRRIAEATAEELALCPGLGAAKVRKLSSALDQTLTANRNDVAAFASRVDAGISENSGNEDDEENM</sequence>
<dbReference type="Gene3D" id="1.10.150.20">
    <property type="entry name" value="5' to 3' exonuclease, C-terminal subdomain"/>
    <property type="match status" value="1"/>
</dbReference>
<keyword evidence="6" id="KW-0539">Nucleus</keyword>
<dbReference type="WBParaSite" id="TMUE_2000009278.3">
    <property type="protein sequence ID" value="TMUE_2000009278.3"/>
    <property type="gene ID" value="WBGene00302698"/>
</dbReference>
<dbReference type="GO" id="GO:0006302">
    <property type="term" value="P:double-strand break repair"/>
    <property type="evidence" value="ECO:0007669"/>
    <property type="project" value="UniProtKB-ARBA"/>
</dbReference>
<dbReference type="GO" id="GO:0003697">
    <property type="term" value="F:single-stranded DNA binding"/>
    <property type="evidence" value="ECO:0007669"/>
    <property type="project" value="TreeGrafter"/>
</dbReference>
<comment type="subcellular location">
    <subcellularLocation>
        <location evidence="1">Nucleus</location>
    </subcellularLocation>
</comment>
<dbReference type="InterPro" id="IPR011335">
    <property type="entry name" value="Restrct_endonuc-II-like"/>
</dbReference>
<evidence type="ECO:0000259" key="7">
    <source>
        <dbReference type="Pfam" id="PF03834"/>
    </source>
</evidence>
<comment type="similarity">
    <text evidence="2">Belongs to the ERCC1/RAD10/SWI10 family.</text>
</comment>
<keyword evidence="5" id="KW-0234">DNA repair</keyword>
<dbReference type="STRING" id="70415.A0A5S6QQ21"/>
<evidence type="ECO:0000256" key="4">
    <source>
        <dbReference type="ARBA" id="ARBA00023125"/>
    </source>
</evidence>
<reference evidence="8" key="2">
    <citation type="submission" date="2014-03" db="EMBL/GenBank/DDBJ databases">
        <title>The whipworm genome and dual-species transcriptomics of an intimate host-pathogen interaction.</title>
        <authorList>
            <person name="Foth B.J."/>
            <person name="Tsai I.J."/>
            <person name="Reid A.J."/>
            <person name="Bancroft A.J."/>
            <person name="Nichol S."/>
            <person name="Tracey A."/>
            <person name="Holroyd N."/>
            <person name="Cotton J.A."/>
            <person name="Stanley E.J."/>
            <person name="Zarowiecki M."/>
            <person name="Liu J.Z."/>
            <person name="Huckvale T."/>
            <person name="Cooper P.J."/>
            <person name="Grencis R.K."/>
            <person name="Berriman M."/>
        </authorList>
    </citation>
    <scope>NUCLEOTIDE SEQUENCE [LARGE SCALE GENOMIC DNA]</scope>
    <source>
        <strain evidence="8">Edinburgh</strain>
    </source>
</reference>
<keyword evidence="4" id="KW-0238">DNA-binding</keyword>
<dbReference type="GO" id="GO:0003684">
    <property type="term" value="F:damaged DNA binding"/>
    <property type="evidence" value="ECO:0007669"/>
    <property type="project" value="InterPro"/>
</dbReference>
<dbReference type="InterPro" id="IPR047260">
    <property type="entry name" value="ERCC1-like_central_dom"/>
</dbReference>
<organism evidence="8 9">
    <name type="scientific">Trichuris muris</name>
    <name type="common">Mouse whipworm</name>
    <dbReference type="NCBI Taxonomy" id="70415"/>
    <lineage>
        <taxon>Eukaryota</taxon>
        <taxon>Metazoa</taxon>
        <taxon>Ecdysozoa</taxon>
        <taxon>Nematoda</taxon>
        <taxon>Enoplea</taxon>
        <taxon>Dorylaimia</taxon>
        <taxon>Trichinellida</taxon>
        <taxon>Trichuridae</taxon>
        <taxon>Trichuris</taxon>
    </lineage>
</organism>
<name>A0A5S6QQ21_TRIMR</name>
<protein>
    <submittedName>
        <fullName evidence="9">ERCC1-like central domain-containing protein</fullName>
    </submittedName>
</protein>
<dbReference type="WBParaSite" id="TMUE_2000009278.1">
    <property type="protein sequence ID" value="TMUE_2000009278.1"/>
    <property type="gene ID" value="WBGene00302698"/>
</dbReference>
<dbReference type="GO" id="GO:0006312">
    <property type="term" value="P:mitotic recombination"/>
    <property type="evidence" value="ECO:0007669"/>
    <property type="project" value="TreeGrafter"/>
</dbReference>
<keyword evidence="3" id="KW-0227">DNA damage</keyword>
<dbReference type="PANTHER" id="PTHR12749:SF0">
    <property type="entry name" value="DNA EXCISION REPAIR PROTEIN ERCC-1"/>
    <property type="match status" value="1"/>
</dbReference>
<dbReference type="WBParaSite" id="TMUE_2000009278.2">
    <property type="protein sequence ID" value="TMUE_2000009278.2"/>
    <property type="gene ID" value="WBGene00302698"/>
</dbReference>
<dbReference type="Gene3D" id="3.40.50.10130">
    <property type="match status" value="1"/>
</dbReference>
<feature type="domain" description="ERCC1-like central" evidence="7">
    <location>
        <begin position="60"/>
        <end position="172"/>
    </location>
</feature>
<dbReference type="PANTHER" id="PTHR12749">
    <property type="entry name" value="EXCISION REPAIR CROSS-COMPLEMENTING 1 ERCC1"/>
    <property type="match status" value="1"/>
</dbReference>
<evidence type="ECO:0000256" key="3">
    <source>
        <dbReference type="ARBA" id="ARBA00022763"/>
    </source>
</evidence>
<dbReference type="GO" id="GO:0070522">
    <property type="term" value="C:ERCC4-ERCC1 complex"/>
    <property type="evidence" value="ECO:0007669"/>
    <property type="project" value="TreeGrafter"/>
</dbReference>
<evidence type="ECO:0000256" key="5">
    <source>
        <dbReference type="ARBA" id="ARBA00023204"/>
    </source>
</evidence>
<evidence type="ECO:0000256" key="6">
    <source>
        <dbReference type="ARBA" id="ARBA00023242"/>
    </source>
</evidence>
<reference evidence="9" key="3">
    <citation type="submission" date="2019-12" db="UniProtKB">
        <authorList>
            <consortium name="WormBaseParasite"/>
        </authorList>
    </citation>
    <scope>IDENTIFICATION</scope>
</reference>
<dbReference type="FunFam" id="3.40.50.10130:FF:000001">
    <property type="entry name" value="DNA excision repair protein ERCC-1"/>
    <property type="match status" value="1"/>
</dbReference>
<dbReference type="GO" id="GO:0070914">
    <property type="term" value="P:UV-damage excision repair"/>
    <property type="evidence" value="ECO:0007669"/>
    <property type="project" value="TreeGrafter"/>
</dbReference>
<dbReference type="InterPro" id="IPR010994">
    <property type="entry name" value="RuvA_2-like"/>
</dbReference>
<keyword evidence="8" id="KW-1185">Reference proteome</keyword>
<evidence type="ECO:0000313" key="9">
    <source>
        <dbReference type="WBParaSite" id="TMUE_2000009278.1"/>
    </source>
</evidence>
<evidence type="ECO:0000313" key="8">
    <source>
        <dbReference type="Proteomes" id="UP000046395"/>
    </source>
</evidence>
<evidence type="ECO:0000256" key="2">
    <source>
        <dbReference type="ARBA" id="ARBA00008283"/>
    </source>
</evidence>
<dbReference type="AlphaFoldDB" id="A0A5S6QQ21"/>
<dbReference type="Pfam" id="PF03834">
    <property type="entry name" value="Rad10"/>
    <property type="match status" value="1"/>
</dbReference>
<dbReference type="SUPFAM" id="SSF47781">
    <property type="entry name" value="RuvA domain 2-like"/>
    <property type="match status" value="1"/>
</dbReference>
<dbReference type="Pfam" id="PF14520">
    <property type="entry name" value="HHH_5"/>
    <property type="match status" value="1"/>
</dbReference>
<dbReference type="GO" id="GO:0000110">
    <property type="term" value="C:nucleotide-excision repair factor 1 complex"/>
    <property type="evidence" value="ECO:0007669"/>
    <property type="project" value="TreeGrafter"/>
</dbReference>
<proteinExistence type="inferred from homology"/>
<evidence type="ECO:0000256" key="1">
    <source>
        <dbReference type="ARBA" id="ARBA00004123"/>
    </source>
</evidence>
<dbReference type="InterPro" id="IPR004579">
    <property type="entry name" value="ERCC1/RAD10/SWI10"/>
</dbReference>
<dbReference type="CDD" id="cd22325">
    <property type="entry name" value="ERCC1_C-like"/>
    <property type="match status" value="1"/>
</dbReference>
<accession>A0A5S6QQ21</accession>
<dbReference type="NCBIfam" id="TIGR00597">
    <property type="entry name" value="rad10"/>
    <property type="match status" value="1"/>
</dbReference>
<dbReference type="Proteomes" id="UP000046395">
    <property type="component" value="Unassembled WGS sequence"/>
</dbReference>